<reference evidence="1" key="1">
    <citation type="submission" date="2021-06" db="EMBL/GenBank/DDBJ databases">
        <authorList>
            <person name="Kallberg Y."/>
            <person name="Tangrot J."/>
            <person name="Rosling A."/>
        </authorList>
    </citation>
    <scope>NUCLEOTIDE SEQUENCE</scope>
    <source>
        <strain evidence="1">IL203A</strain>
    </source>
</reference>
<organism evidence="1 2">
    <name type="scientific">Dentiscutata heterogama</name>
    <dbReference type="NCBI Taxonomy" id="1316150"/>
    <lineage>
        <taxon>Eukaryota</taxon>
        <taxon>Fungi</taxon>
        <taxon>Fungi incertae sedis</taxon>
        <taxon>Mucoromycota</taxon>
        <taxon>Glomeromycotina</taxon>
        <taxon>Glomeromycetes</taxon>
        <taxon>Diversisporales</taxon>
        <taxon>Gigasporaceae</taxon>
        <taxon>Dentiscutata</taxon>
    </lineage>
</organism>
<keyword evidence="2" id="KW-1185">Reference proteome</keyword>
<name>A0ACA9LAC4_9GLOM</name>
<accession>A0ACA9LAC4</accession>
<protein>
    <submittedName>
        <fullName evidence="1">11327_t:CDS:1</fullName>
    </submittedName>
</protein>
<proteinExistence type="predicted"/>
<feature type="non-terminal residue" evidence="1">
    <location>
        <position position="1"/>
    </location>
</feature>
<evidence type="ECO:0000313" key="1">
    <source>
        <dbReference type="EMBL" id="CAG8519650.1"/>
    </source>
</evidence>
<gene>
    <name evidence="1" type="ORF">DHETER_LOCUS3851</name>
</gene>
<sequence length="401" mass="44273">VHETIDVEIPEVPTHDSKRTKLFVMSSNDCGELGLGNDVEEMKYPRHVESLADFHIVKISCGSLHVAALTRDGTVITWGCNDEGALGRVTKSEENSNATDENVPAYVQGLDDVVIVKVVCSSNMTLALSDRGQLYATRTFRDNNGNTGFTSAINKQSIFVKYGPTSHLKIADIAVGENHILVLMTNSYLYTFGCMNSYQLGRRISVRKPNGLMLIPGKISINRIRKIFAGGNHSFAIDEDGMVYTWGQNAEGQCGIESPNPIITPIKLEFFKNLFSVKQISAGLHHMLVLLKNSDVYSFGSNKYGQLGIGVSEENRKFPVRINHDNYDNCKYVATGDHHCIAVNNENKVYTWGFGETSALENGSKNNELLPFELKCKEFGEISEIGGGSQYLVILSNFHSS</sequence>
<comment type="caution">
    <text evidence="1">The sequence shown here is derived from an EMBL/GenBank/DDBJ whole genome shotgun (WGS) entry which is preliminary data.</text>
</comment>
<evidence type="ECO:0000313" key="2">
    <source>
        <dbReference type="Proteomes" id="UP000789702"/>
    </source>
</evidence>
<dbReference type="EMBL" id="CAJVPU010003553">
    <property type="protein sequence ID" value="CAG8519650.1"/>
    <property type="molecule type" value="Genomic_DNA"/>
</dbReference>
<dbReference type="Proteomes" id="UP000789702">
    <property type="component" value="Unassembled WGS sequence"/>
</dbReference>